<organism evidence="1 2">
    <name type="scientific">Striga asiatica</name>
    <name type="common">Asiatic witchweed</name>
    <name type="synonym">Buchnera asiatica</name>
    <dbReference type="NCBI Taxonomy" id="4170"/>
    <lineage>
        <taxon>Eukaryota</taxon>
        <taxon>Viridiplantae</taxon>
        <taxon>Streptophyta</taxon>
        <taxon>Embryophyta</taxon>
        <taxon>Tracheophyta</taxon>
        <taxon>Spermatophyta</taxon>
        <taxon>Magnoliopsida</taxon>
        <taxon>eudicotyledons</taxon>
        <taxon>Gunneridae</taxon>
        <taxon>Pentapetalae</taxon>
        <taxon>asterids</taxon>
        <taxon>lamiids</taxon>
        <taxon>Lamiales</taxon>
        <taxon>Orobanchaceae</taxon>
        <taxon>Buchnereae</taxon>
        <taxon>Striga</taxon>
    </lineage>
</organism>
<dbReference type="AlphaFoldDB" id="A0A5A7NZU9"/>
<dbReference type="PANTHER" id="PTHR35119">
    <property type="entry name" value="PROTEIN POLYCHOME"/>
    <property type="match status" value="1"/>
</dbReference>
<evidence type="ECO:0000313" key="1">
    <source>
        <dbReference type="EMBL" id="GER25907.1"/>
    </source>
</evidence>
<evidence type="ECO:0000313" key="2">
    <source>
        <dbReference type="Proteomes" id="UP000325081"/>
    </source>
</evidence>
<dbReference type="InterPro" id="IPR034590">
    <property type="entry name" value="POLYCHOME/GIG1"/>
</dbReference>
<accession>A0A5A7NZU9</accession>
<dbReference type="OrthoDB" id="1916775at2759"/>
<gene>
    <name evidence="1" type="ORF">STAS_01505</name>
</gene>
<protein>
    <submittedName>
        <fullName evidence="1">Polychome</fullName>
    </submittedName>
</protein>
<dbReference type="PANTHER" id="PTHR35119:SF1">
    <property type="entry name" value="PROTEIN POLYCHOME"/>
    <property type="match status" value="1"/>
</dbReference>
<dbReference type="GO" id="GO:0005634">
    <property type="term" value="C:nucleus"/>
    <property type="evidence" value="ECO:0007669"/>
    <property type="project" value="InterPro"/>
</dbReference>
<proteinExistence type="predicted"/>
<dbReference type="Proteomes" id="UP000325081">
    <property type="component" value="Unassembled WGS sequence"/>
</dbReference>
<comment type="caution">
    <text evidence="1">The sequence shown here is derived from an EMBL/GenBank/DDBJ whole genome shotgun (WGS) entry which is preliminary data.</text>
</comment>
<reference evidence="2" key="1">
    <citation type="journal article" date="2019" name="Curr. Biol.">
        <title>Genome Sequence of Striga asiatica Provides Insight into the Evolution of Plant Parasitism.</title>
        <authorList>
            <person name="Yoshida S."/>
            <person name="Kim S."/>
            <person name="Wafula E.K."/>
            <person name="Tanskanen J."/>
            <person name="Kim Y.M."/>
            <person name="Honaas L."/>
            <person name="Yang Z."/>
            <person name="Spallek T."/>
            <person name="Conn C.E."/>
            <person name="Ichihashi Y."/>
            <person name="Cheong K."/>
            <person name="Cui S."/>
            <person name="Der J.P."/>
            <person name="Gundlach H."/>
            <person name="Jiao Y."/>
            <person name="Hori C."/>
            <person name="Ishida J.K."/>
            <person name="Kasahara H."/>
            <person name="Kiba T."/>
            <person name="Kim M.S."/>
            <person name="Koo N."/>
            <person name="Laohavisit A."/>
            <person name="Lee Y.H."/>
            <person name="Lumba S."/>
            <person name="McCourt P."/>
            <person name="Mortimer J.C."/>
            <person name="Mutuku J.M."/>
            <person name="Nomura T."/>
            <person name="Sasaki-Sekimoto Y."/>
            <person name="Seto Y."/>
            <person name="Wang Y."/>
            <person name="Wakatake T."/>
            <person name="Sakakibara H."/>
            <person name="Demura T."/>
            <person name="Yamaguchi S."/>
            <person name="Yoneyama K."/>
            <person name="Manabe R.I."/>
            <person name="Nelson D.C."/>
            <person name="Schulman A.H."/>
            <person name="Timko M.P."/>
            <person name="dePamphilis C.W."/>
            <person name="Choi D."/>
            <person name="Shirasu K."/>
        </authorList>
    </citation>
    <scope>NUCLEOTIDE SEQUENCE [LARGE SCALE GENOMIC DNA]</scope>
    <source>
        <strain evidence="2">cv. UVA1</strain>
    </source>
</reference>
<keyword evidence="2" id="KW-1185">Reference proteome</keyword>
<sequence length="498" mass="55460">MGVRQKKRPNSIVESFELHHCICRSSFPRLKFPLTVPGKKNSPKVGRRLIFPINDHKLQCSFSYQIELTQCIREGLQQNVGGKRPIIEEVLSRGNVVRVNSVAFVLEDEGDRGQADGTPFRWRDTAMAGTPGVALGRGSVGNLRSGRVWYLGRSSARITGLENFSPLVGSGRGRALGSTAIERRRAHWEEGEGLSQTESPLLEDRIRDPSASTLAVQLENDLSMISPHPTIGLKHPHPTIGKVPKILLDIANNQEDGDSCKTPQKKLLENIDTVEKVVMEKLRKLKGTPSAKKAEREKRVRTLLRWLFGWMLKAPEYMACLLCRHCVPLWPSHNGHMDSNRPKARAHKLRDMKHGRRRDAVKVKRLLTYVAMVVPLPTCYALFADLTKYQPILFKIMPMLKLVRVEFGLRATVGTTLLGVSFGLEDVAKVVGSVRDGGGHEGTHDVPDERIGTFEEIEGIFAVYEGECFTSISREGKCGGKVRAIAVEKEICAWVAAN</sequence>
<name>A0A5A7NZU9_STRAF</name>
<dbReference type="GO" id="GO:0051783">
    <property type="term" value="P:regulation of nuclear division"/>
    <property type="evidence" value="ECO:0007669"/>
    <property type="project" value="InterPro"/>
</dbReference>
<dbReference type="EMBL" id="BKCP01000558">
    <property type="protein sequence ID" value="GER25907.1"/>
    <property type="molecule type" value="Genomic_DNA"/>
</dbReference>